<name>A0A4S8RTR6_9FLAO</name>
<dbReference type="GO" id="GO:0003746">
    <property type="term" value="F:translation elongation factor activity"/>
    <property type="evidence" value="ECO:0007669"/>
    <property type="project" value="UniProtKB-KW"/>
</dbReference>
<dbReference type="RefSeq" id="WP_136565498.1">
    <property type="nucleotide sequence ID" value="NZ_JBNZAV010000004.1"/>
</dbReference>
<accession>A0A4S8RTR6</accession>
<dbReference type="GO" id="GO:0006354">
    <property type="term" value="P:DNA-templated transcription elongation"/>
    <property type="evidence" value="ECO:0007669"/>
    <property type="project" value="TreeGrafter"/>
</dbReference>
<dbReference type="GO" id="GO:0032784">
    <property type="term" value="P:regulation of DNA-templated transcription elongation"/>
    <property type="evidence" value="ECO:0007669"/>
    <property type="project" value="InterPro"/>
</dbReference>
<dbReference type="Gene3D" id="3.10.50.30">
    <property type="entry name" value="Transcription elongation factor, GreA/GreB, C-terminal domain"/>
    <property type="match status" value="1"/>
</dbReference>
<organism evidence="2 3">
    <name type="scientific">Flagellimonas alvinocaridis</name>
    <dbReference type="NCBI Taxonomy" id="2530200"/>
    <lineage>
        <taxon>Bacteria</taxon>
        <taxon>Pseudomonadati</taxon>
        <taxon>Bacteroidota</taxon>
        <taxon>Flavobacteriia</taxon>
        <taxon>Flavobacteriales</taxon>
        <taxon>Flavobacteriaceae</taxon>
        <taxon>Flagellimonas</taxon>
    </lineage>
</organism>
<evidence type="ECO:0000313" key="3">
    <source>
        <dbReference type="Proteomes" id="UP000310406"/>
    </source>
</evidence>
<comment type="caution">
    <text evidence="2">The sequence shown here is derived from an EMBL/GenBank/DDBJ whole genome shotgun (WGS) entry which is preliminary data.</text>
</comment>
<sequence length="139" mass="15933">MKYGKLIIEQKEFVLLKRYTNLSGFYKDDTQFESAKRLSKELDTAKICHESEMPYDIVRFNSYVTITSGDGWQKRFQLVMPKDKDVKQDKISILAPMGSAVVGYAEGDDVVWKFPAGEKKLVIAKVEQTEETLDLNTLI</sequence>
<feature type="domain" description="Transcription elongation factor GreA/GreB C-terminal" evidence="1">
    <location>
        <begin position="55"/>
        <end position="128"/>
    </location>
</feature>
<protein>
    <submittedName>
        <fullName evidence="2">Transcription elongation factor GreAB</fullName>
    </submittedName>
</protein>
<dbReference type="InterPro" id="IPR023459">
    <property type="entry name" value="Tscrpt_elong_fac_GreA/B_fam"/>
</dbReference>
<proteinExistence type="predicted"/>
<evidence type="ECO:0000259" key="1">
    <source>
        <dbReference type="Pfam" id="PF01272"/>
    </source>
</evidence>
<keyword evidence="3" id="KW-1185">Reference proteome</keyword>
<keyword evidence="2" id="KW-0251">Elongation factor</keyword>
<dbReference type="InterPro" id="IPR001437">
    <property type="entry name" value="Tscrpt_elong_fac_GreA/B_C"/>
</dbReference>
<dbReference type="EMBL" id="SNTZ01000001">
    <property type="protein sequence ID" value="THV61730.1"/>
    <property type="molecule type" value="Genomic_DNA"/>
</dbReference>
<dbReference type="AlphaFoldDB" id="A0A4S8RTR6"/>
<dbReference type="InterPro" id="IPR036953">
    <property type="entry name" value="GreA/GreB_C_sf"/>
</dbReference>
<evidence type="ECO:0000313" key="2">
    <source>
        <dbReference type="EMBL" id="THV61730.1"/>
    </source>
</evidence>
<keyword evidence="2" id="KW-0648">Protein biosynthesis</keyword>
<dbReference type="Pfam" id="PF01272">
    <property type="entry name" value="GreA_GreB"/>
    <property type="match status" value="1"/>
</dbReference>
<reference evidence="2 3" key="1">
    <citation type="submission" date="2019-03" db="EMBL/GenBank/DDBJ databases">
        <title>Muricauda SCR12 sp.nov, a marine bacterium isolated from Pacific Ocean:the Okinawa trough.</title>
        <authorList>
            <person name="Liu L."/>
        </authorList>
    </citation>
    <scope>NUCLEOTIDE SEQUENCE [LARGE SCALE GENOMIC DNA]</scope>
    <source>
        <strain evidence="2 3">SCR12</strain>
    </source>
</reference>
<dbReference type="SUPFAM" id="SSF54534">
    <property type="entry name" value="FKBP-like"/>
    <property type="match status" value="1"/>
</dbReference>
<dbReference type="GO" id="GO:0070063">
    <property type="term" value="F:RNA polymerase binding"/>
    <property type="evidence" value="ECO:0007669"/>
    <property type="project" value="InterPro"/>
</dbReference>
<gene>
    <name evidence="2" type="ORF">EZV76_05185</name>
</gene>
<dbReference type="OrthoDB" id="192847at2"/>
<dbReference type="GO" id="GO:0003677">
    <property type="term" value="F:DNA binding"/>
    <property type="evidence" value="ECO:0007669"/>
    <property type="project" value="InterPro"/>
</dbReference>
<dbReference type="PANTHER" id="PTHR30437">
    <property type="entry name" value="TRANSCRIPTION ELONGATION FACTOR GREA"/>
    <property type="match status" value="1"/>
</dbReference>
<dbReference type="Proteomes" id="UP000310406">
    <property type="component" value="Unassembled WGS sequence"/>
</dbReference>
<dbReference type="PANTHER" id="PTHR30437:SF5">
    <property type="entry name" value="REGULATOR OF NUCLEOSIDE DIPHOSPHATE KINASE"/>
    <property type="match status" value="1"/>
</dbReference>